<reference evidence="2" key="2">
    <citation type="journal article" date="2023" name="Science">
        <title>Genomic signatures of disease resistance in endangered staghorn corals.</title>
        <authorList>
            <person name="Vollmer S.V."/>
            <person name="Selwyn J.D."/>
            <person name="Despard B.A."/>
            <person name="Roesel C.L."/>
        </authorList>
    </citation>
    <scope>NUCLEOTIDE SEQUENCE</scope>
    <source>
        <strain evidence="2">K2</strain>
    </source>
</reference>
<keyword evidence="1" id="KW-0472">Membrane</keyword>
<evidence type="ECO:0000313" key="3">
    <source>
        <dbReference type="Proteomes" id="UP001249851"/>
    </source>
</evidence>
<gene>
    <name evidence="2" type="ORF">P5673_025277</name>
</gene>
<dbReference type="Proteomes" id="UP001249851">
    <property type="component" value="Unassembled WGS sequence"/>
</dbReference>
<reference evidence="2" key="1">
    <citation type="journal article" date="2023" name="G3 (Bethesda)">
        <title>Whole genome assembly and annotation of the endangered Caribbean coral Acropora cervicornis.</title>
        <authorList>
            <person name="Selwyn J.D."/>
            <person name="Vollmer S.V."/>
        </authorList>
    </citation>
    <scope>NUCLEOTIDE SEQUENCE</scope>
    <source>
        <strain evidence="2">K2</strain>
    </source>
</reference>
<name>A0AAD9Q230_ACRCE</name>
<sequence>MEKPSERGYPRPSTGCNFLLFHCQKTFLIKLELKFKYEEKRVLCSSISGALMAVIAFHLLVQCVYLLFSVFNFFLEIFSVDRSLSNFNFKLRHPGILSFKHHFFFTQSFQFEFKQVLPFISLRKFIVVFQKFLSQFIDISIVTIRKTIAFL</sequence>
<organism evidence="2 3">
    <name type="scientific">Acropora cervicornis</name>
    <name type="common">Staghorn coral</name>
    <dbReference type="NCBI Taxonomy" id="6130"/>
    <lineage>
        <taxon>Eukaryota</taxon>
        <taxon>Metazoa</taxon>
        <taxon>Cnidaria</taxon>
        <taxon>Anthozoa</taxon>
        <taxon>Hexacorallia</taxon>
        <taxon>Scleractinia</taxon>
        <taxon>Astrocoeniina</taxon>
        <taxon>Acroporidae</taxon>
        <taxon>Acropora</taxon>
    </lineage>
</organism>
<feature type="transmembrane region" description="Helical" evidence="1">
    <location>
        <begin position="50"/>
        <end position="75"/>
    </location>
</feature>
<evidence type="ECO:0000313" key="2">
    <source>
        <dbReference type="EMBL" id="KAK2553313.1"/>
    </source>
</evidence>
<accession>A0AAD9Q230</accession>
<dbReference type="EMBL" id="JARQWQ010000078">
    <property type="protein sequence ID" value="KAK2553313.1"/>
    <property type="molecule type" value="Genomic_DNA"/>
</dbReference>
<proteinExistence type="predicted"/>
<keyword evidence="1" id="KW-0812">Transmembrane</keyword>
<dbReference type="AlphaFoldDB" id="A0AAD9Q230"/>
<keyword evidence="1" id="KW-1133">Transmembrane helix</keyword>
<evidence type="ECO:0000256" key="1">
    <source>
        <dbReference type="SAM" id="Phobius"/>
    </source>
</evidence>
<keyword evidence="3" id="KW-1185">Reference proteome</keyword>
<comment type="caution">
    <text evidence="2">The sequence shown here is derived from an EMBL/GenBank/DDBJ whole genome shotgun (WGS) entry which is preliminary data.</text>
</comment>
<protein>
    <submittedName>
        <fullName evidence="2">Uncharacterized protein</fullName>
    </submittedName>
</protein>